<reference evidence="2 3" key="1">
    <citation type="submission" date="2019-04" db="EMBL/GenBank/DDBJ databases">
        <authorList>
            <person name="Van Vliet M D."/>
        </authorList>
    </citation>
    <scope>NUCLEOTIDE SEQUENCE [LARGE SCALE GENOMIC DNA]</scope>
    <source>
        <strain evidence="2 3">F1</strain>
    </source>
</reference>
<dbReference type="Gene3D" id="3.30.70.1290">
    <property type="entry name" value="Transposase IS200-like"/>
    <property type="match status" value="1"/>
</dbReference>
<dbReference type="InterPro" id="IPR036515">
    <property type="entry name" value="Transposase_17_sf"/>
</dbReference>
<dbReference type="InterPro" id="IPR002686">
    <property type="entry name" value="Transposase_17"/>
</dbReference>
<evidence type="ECO:0000313" key="2">
    <source>
        <dbReference type="EMBL" id="VGO15616.1"/>
    </source>
</evidence>
<dbReference type="AlphaFoldDB" id="A0A6C2U882"/>
<dbReference type="Proteomes" id="UP000366872">
    <property type="component" value="Unassembled WGS sequence"/>
</dbReference>
<dbReference type="PANTHER" id="PTHR34322:SF2">
    <property type="entry name" value="TRANSPOSASE IS200-LIKE DOMAIN-CONTAINING PROTEIN"/>
    <property type="match status" value="1"/>
</dbReference>
<dbReference type="GO" id="GO:0004803">
    <property type="term" value="F:transposase activity"/>
    <property type="evidence" value="ECO:0007669"/>
    <property type="project" value="InterPro"/>
</dbReference>
<dbReference type="RefSeq" id="WP_168442459.1">
    <property type="nucleotide sequence ID" value="NZ_CAAHFG010000002.1"/>
</dbReference>
<dbReference type="PANTHER" id="PTHR34322">
    <property type="entry name" value="TRANSPOSASE, Y1_TNP DOMAIN-CONTAINING"/>
    <property type="match status" value="1"/>
</dbReference>
<organism evidence="2 3">
    <name type="scientific">Pontiella desulfatans</name>
    <dbReference type="NCBI Taxonomy" id="2750659"/>
    <lineage>
        <taxon>Bacteria</taxon>
        <taxon>Pseudomonadati</taxon>
        <taxon>Kiritimatiellota</taxon>
        <taxon>Kiritimatiellia</taxon>
        <taxon>Kiritimatiellales</taxon>
        <taxon>Pontiellaceae</taxon>
        <taxon>Pontiella</taxon>
    </lineage>
</organism>
<evidence type="ECO:0000313" key="3">
    <source>
        <dbReference type="Proteomes" id="UP000366872"/>
    </source>
</evidence>
<protein>
    <recommendedName>
        <fullName evidence="1">Transposase IS200-like domain-containing protein</fullName>
    </recommendedName>
</protein>
<proteinExistence type="predicted"/>
<dbReference type="GO" id="GO:0003677">
    <property type="term" value="F:DNA binding"/>
    <property type="evidence" value="ECO:0007669"/>
    <property type="project" value="InterPro"/>
</dbReference>
<dbReference type="SMART" id="SM01321">
    <property type="entry name" value="Y1_Tnp"/>
    <property type="match status" value="1"/>
</dbReference>
<accession>A0A6C2U882</accession>
<dbReference type="Pfam" id="PF01797">
    <property type="entry name" value="Y1_Tnp"/>
    <property type="match status" value="1"/>
</dbReference>
<sequence>MIGDHRFDQSPLFADDKDRARFIDQLSERVGRHQIRLYLYVLMTNHFHLVFETPAGNCSTFMQALSTAYTVYYNRRHHRHGHLLDGRYKAKLVEGDRYLLALSRYVHLNPVQTQSERAKPNRERISTLRAYRWSSFPSYIGKRRAHEFVDYCPILAMAGGSADEQPKRYRSFVESGLANDDIEFQELLKLSPRSIGGESFRTWIDHLHGKRSKDCNREDVSFRHITEPLPSNTVLETVANALGVETTSFMVRRRNSPLRAIAASMLIRFAGISQRGAAVFLGMGTGGAVSAQLRKLPVWLAANAQLRKACGNIEKSLEELRSSNSRPIK</sequence>
<dbReference type="EMBL" id="CAAHFG010000002">
    <property type="protein sequence ID" value="VGO15616.1"/>
    <property type="molecule type" value="Genomic_DNA"/>
</dbReference>
<name>A0A6C2U882_PONDE</name>
<evidence type="ECO:0000259" key="1">
    <source>
        <dbReference type="SMART" id="SM01321"/>
    </source>
</evidence>
<feature type="domain" description="Transposase IS200-like" evidence="1">
    <location>
        <begin position="2"/>
        <end position="109"/>
    </location>
</feature>
<keyword evidence="3" id="KW-1185">Reference proteome</keyword>
<gene>
    <name evidence="2" type="ORF">PDESU_04201</name>
</gene>
<dbReference type="GO" id="GO:0006313">
    <property type="term" value="P:DNA transposition"/>
    <property type="evidence" value="ECO:0007669"/>
    <property type="project" value="InterPro"/>
</dbReference>
<dbReference type="SUPFAM" id="SSF143422">
    <property type="entry name" value="Transposase IS200-like"/>
    <property type="match status" value="1"/>
</dbReference>